<evidence type="ECO:0000313" key="3">
    <source>
        <dbReference type="Proteomes" id="UP000050454"/>
    </source>
</evidence>
<gene>
    <name evidence="2" type="ORF">AFM12_09055</name>
</gene>
<keyword evidence="1" id="KW-0812">Transmembrane</keyword>
<reference evidence="2 3" key="1">
    <citation type="submission" date="2015-07" db="EMBL/GenBank/DDBJ databases">
        <title>The draft genome sequence of Leadbetterella sp. JN14-9.</title>
        <authorList>
            <person name="Liu Y."/>
            <person name="Du J."/>
            <person name="Shao Z."/>
        </authorList>
    </citation>
    <scope>NUCLEOTIDE SEQUENCE [LARGE SCALE GENOMIC DNA]</scope>
    <source>
        <strain evidence="2 3">JN14-9</strain>
    </source>
</reference>
<keyword evidence="1" id="KW-0472">Membrane</keyword>
<accession>A0A0P7BDE5</accession>
<organism evidence="2 3">
    <name type="scientific">Jiulongibacter sediminis</name>
    <dbReference type="NCBI Taxonomy" id="1605367"/>
    <lineage>
        <taxon>Bacteria</taxon>
        <taxon>Pseudomonadati</taxon>
        <taxon>Bacteroidota</taxon>
        <taxon>Cytophagia</taxon>
        <taxon>Cytophagales</taxon>
        <taxon>Leadbetterellaceae</taxon>
        <taxon>Jiulongibacter</taxon>
    </lineage>
</organism>
<dbReference type="Proteomes" id="UP000050454">
    <property type="component" value="Unassembled WGS sequence"/>
</dbReference>
<keyword evidence="1" id="KW-1133">Transmembrane helix</keyword>
<sequence>MGFYRSNFKISDLDKIEGILTSVRVNYFSDPDPRYLGSRSGSTYYLDFKLQGRNETFAIPSQFKHFSMRDQFLVGDTISIFMDPTAFPRIDNRTCGVLLIEKNKKIIFSESRSMFTQTAITCLVFAAIFFIAGSVAYYANRAYF</sequence>
<dbReference type="STRING" id="1605367.AFM12_09055"/>
<name>A0A0P7BDE5_9BACT</name>
<evidence type="ECO:0000313" key="2">
    <source>
        <dbReference type="EMBL" id="KPM48722.1"/>
    </source>
</evidence>
<dbReference type="EMBL" id="LGTQ01000006">
    <property type="protein sequence ID" value="KPM48722.1"/>
    <property type="molecule type" value="Genomic_DNA"/>
</dbReference>
<protein>
    <submittedName>
        <fullName evidence="2">Uncharacterized protein</fullName>
    </submittedName>
</protein>
<dbReference type="AlphaFoldDB" id="A0A0P7BDE5"/>
<evidence type="ECO:0000256" key="1">
    <source>
        <dbReference type="SAM" id="Phobius"/>
    </source>
</evidence>
<feature type="transmembrane region" description="Helical" evidence="1">
    <location>
        <begin position="114"/>
        <end position="139"/>
    </location>
</feature>
<keyword evidence="3" id="KW-1185">Reference proteome</keyword>
<comment type="caution">
    <text evidence="2">The sequence shown here is derived from an EMBL/GenBank/DDBJ whole genome shotgun (WGS) entry which is preliminary data.</text>
</comment>
<proteinExistence type="predicted"/>